<name>A0A6B3L5I2_9BACT</name>
<proteinExistence type="predicted"/>
<dbReference type="Pfam" id="PF00535">
    <property type="entry name" value="Glycos_transf_2"/>
    <property type="match status" value="1"/>
</dbReference>
<organism evidence="2 3">
    <name type="scientific">Sulfuriroseicoccus oceanibius</name>
    <dbReference type="NCBI Taxonomy" id="2707525"/>
    <lineage>
        <taxon>Bacteria</taxon>
        <taxon>Pseudomonadati</taxon>
        <taxon>Verrucomicrobiota</taxon>
        <taxon>Verrucomicrobiia</taxon>
        <taxon>Verrucomicrobiales</taxon>
        <taxon>Verrucomicrobiaceae</taxon>
        <taxon>Sulfuriroseicoccus</taxon>
    </lineage>
</organism>
<protein>
    <submittedName>
        <fullName evidence="2">Glycosyltransferase family 2 protein</fullName>
    </submittedName>
</protein>
<accession>A0A6B3L5I2</accession>
<dbReference type="EMBL" id="CP066776">
    <property type="protein sequence ID" value="QQL46328.1"/>
    <property type="molecule type" value="Genomic_DNA"/>
</dbReference>
<dbReference type="AlphaFoldDB" id="A0A6B3L5I2"/>
<evidence type="ECO:0000259" key="1">
    <source>
        <dbReference type="Pfam" id="PF00535"/>
    </source>
</evidence>
<dbReference type="PANTHER" id="PTHR48090:SF7">
    <property type="entry name" value="RFBJ PROTEIN"/>
    <property type="match status" value="1"/>
</dbReference>
<keyword evidence="2" id="KW-0808">Transferase</keyword>
<reference evidence="2 3" key="1">
    <citation type="submission" date="2020-12" db="EMBL/GenBank/DDBJ databases">
        <title>Sulforoseuscoccus oceanibium gen. nov., sp. nov., a representative of the phylum Verrucomicrobia with special cytoplasmic membrane, and proposal of Sulforoseuscoccusaceae fam. nov.</title>
        <authorList>
            <person name="Xi F."/>
        </authorList>
    </citation>
    <scope>NUCLEOTIDE SEQUENCE [LARGE SCALE GENOMIC DNA]</scope>
    <source>
        <strain evidence="2 3">T37</strain>
    </source>
</reference>
<feature type="domain" description="Glycosyltransferase 2-like" evidence="1">
    <location>
        <begin position="15"/>
        <end position="177"/>
    </location>
</feature>
<dbReference type="InterPro" id="IPR001173">
    <property type="entry name" value="Glyco_trans_2-like"/>
</dbReference>
<dbReference type="PANTHER" id="PTHR48090">
    <property type="entry name" value="UNDECAPRENYL-PHOSPHATE 4-DEOXY-4-FORMAMIDO-L-ARABINOSE TRANSFERASE-RELATED"/>
    <property type="match status" value="1"/>
</dbReference>
<evidence type="ECO:0000313" key="3">
    <source>
        <dbReference type="Proteomes" id="UP000475117"/>
    </source>
</evidence>
<dbReference type="KEGG" id="soa:G3M56_000020"/>
<evidence type="ECO:0000313" key="2">
    <source>
        <dbReference type="EMBL" id="QQL46328.1"/>
    </source>
</evidence>
<dbReference type="SUPFAM" id="SSF53448">
    <property type="entry name" value="Nucleotide-diphospho-sugar transferases"/>
    <property type="match status" value="1"/>
</dbReference>
<dbReference type="InterPro" id="IPR029044">
    <property type="entry name" value="Nucleotide-diphossugar_trans"/>
</dbReference>
<sequence length="265" mass="29775">MKQPPVTEDSVGILSIVMPAYNEAATIAEVVDAVLVRGEVGELVIVDDCSSDGTWDEIQRIANERERVRVFRHDVNQGKGAALRTGISHCTKPYVLIQDADMEYWPGDYAALVRPLLDNGADVVYGSRFLTGNAHCVLAFWHSMGNQFLTMMSNMFSNLHLTDMETCYKAFRREIIQSIDICENRFGFEPEITAKMAAMRAKIYEVGISYQGRSYEEGKKIGWRDGVRAIYCILKYNLWEHRPLSMPKPVVTAERPAVEVAAEGA</sequence>
<dbReference type="GO" id="GO:0016740">
    <property type="term" value="F:transferase activity"/>
    <property type="evidence" value="ECO:0007669"/>
    <property type="project" value="UniProtKB-KW"/>
</dbReference>
<dbReference type="Proteomes" id="UP000475117">
    <property type="component" value="Chromosome"/>
</dbReference>
<keyword evidence="3" id="KW-1185">Reference proteome</keyword>
<gene>
    <name evidence="2" type="ORF">G3M56_000020</name>
</gene>
<dbReference type="CDD" id="cd04179">
    <property type="entry name" value="DPM_DPG-synthase_like"/>
    <property type="match status" value="1"/>
</dbReference>
<dbReference type="InterPro" id="IPR050256">
    <property type="entry name" value="Glycosyltransferase_2"/>
</dbReference>
<dbReference type="Gene3D" id="3.90.550.10">
    <property type="entry name" value="Spore Coat Polysaccharide Biosynthesis Protein SpsA, Chain A"/>
    <property type="match status" value="1"/>
</dbReference>